<dbReference type="Proteomes" id="UP000184240">
    <property type="component" value="Unassembled WGS sequence"/>
</dbReference>
<sequence>MHLKFLIALLFTASVFGQQADYEKAEAYFKAEKFEHAKPLFSAYLKAHPKHAKTREYLGDIAAYAEDWDTAIAYYEPLVEEQPSSANYHFKFGGALGMKALNISKLRALTYIDDIKEHFTKAAELDPKHIETRWALVELYLQLPGIVGGSTKKAEAYAMELQTISPVDGYLARGYVAEYQDEMQEAEALYKKAIEVGGSPTTYEKLTNLYEKKNQPQKAIDNAASSLKLHKRNQINYQIGKIAAEFDMEPELGLASLKQYIKNHSVKDGVPVSWAHFRMAQIYKNLGDKTRATHYINLALADKPDFEQALEEKRRIEEL</sequence>
<dbReference type="AlphaFoldDB" id="A0A1M5ZB55"/>
<dbReference type="InterPro" id="IPR019734">
    <property type="entry name" value="TPR_rpt"/>
</dbReference>
<dbReference type="Gene3D" id="1.25.40.10">
    <property type="entry name" value="Tetratricopeptide repeat domain"/>
    <property type="match status" value="2"/>
</dbReference>
<dbReference type="Pfam" id="PF13181">
    <property type="entry name" value="TPR_8"/>
    <property type="match status" value="1"/>
</dbReference>
<keyword evidence="4" id="KW-1185">Reference proteome</keyword>
<accession>A0A1M5ZB55</accession>
<evidence type="ECO:0000313" key="4">
    <source>
        <dbReference type="Proteomes" id="UP000290037"/>
    </source>
</evidence>
<dbReference type="Proteomes" id="UP000290037">
    <property type="component" value="Unassembled WGS sequence"/>
</dbReference>
<name>A0A1M5ZB55_9FLAO</name>
<dbReference type="PANTHER" id="PTHR12558">
    <property type="entry name" value="CELL DIVISION CYCLE 16,23,27"/>
    <property type="match status" value="1"/>
</dbReference>
<organism evidence="2 3">
    <name type="scientific">Leeuwenhoekiella palythoae</name>
    <dbReference type="NCBI Taxonomy" id="573501"/>
    <lineage>
        <taxon>Bacteria</taxon>
        <taxon>Pseudomonadati</taxon>
        <taxon>Bacteroidota</taxon>
        <taxon>Flavobacteriia</taxon>
        <taxon>Flavobacteriales</taxon>
        <taxon>Flavobacteriaceae</taxon>
        <taxon>Leeuwenhoekiella</taxon>
    </lineage>
</organism>
<dbReference type="InterPro" id="IPR011990">
    <property type="entry name" value="TPR-like_helical_dom_sf"/>
</dbReference>
<proteinExistence type="predicted"/>
<protein>
    <submittedName>
        <fullName evidence="1">Tetratricopeptide repeat protein</fullName>
    </submittedName>
    <submittedName>
        <fullName evidence="2">Tetratricopeptide repeat-containing protein</fullName>
    </submittedName>
</protein>
<evidence type="ECO:0000313" key="1">
    <source>
        <dbReference type="EMBL" id="RXG28066.1"/>
    </source>
</evidence>
<dbReference type="Pfam" id="PF13432">
    <property type="entry name" value="TPR_16"/>
    <property type="match status" value="1"/>
</dbReference>
<dbReference type="STRING" id="573501.SAMN04487999_2872"/>
<dbReference type="SMART" id="SM00028">
    <property type="entry name" value="TPR"/>
    <property type="match status" value="4"/>
</dbReference>
<dbReference type="EMBL" id="FQXT01000005">
    <property type="protein sequence ID" value="SHI21454.1"/>
    <property type="molecule type" value="Genomic_DNA"/>
</dbReference>
<dbReference type="SUPFAM" id="SSF48452">
    <property type="entry name" value="TPR-like"/>
    <property type="match status" value="2"/>
</dbReference>
<dbReference type="PANTHER" id="PTHR12558:SF13">
    <property type="entry name" value="CELL DIVISION CYCLE PROTEIN 27 HOMOLOG"/>
    <property type="match status" value="1"/>
</dbReference>
<evidence type="ECO:0000313" key="3">
    <source>
        <dbReference type="Proteomes" id="UP000184240"/>
    </source>
</evidence>
<evidence type="ECO:0000313" key="2">
    <source>
        <dbReference type="EMBL" id="SHI21454.1"/>
    </source>
</evidence>
<reference evidence="1 4" key="3">
    <citation type="submission" date="2018-07" db="EMBL/GenBank/DDBJ databases">
        <title>Leeuwenhoekiella genomics.</title>
        <authorList>
            <person name="Tahon G."/>
            <person name="Willems A."/>
        </authorList>
    </citation>
    <scope>NUCLEOTIDE SEQUENCE [LARGE SCALE GENOMIC DNA]</scope>
    <source>
        <strain evidence="1 4">LMG 24856</strain>
    </source>
</reference>
<dbReference type="EMBL" id="QOVN01000005">
    <property type="protein sequence ID" value="RXG28066.1"/>
    <property type="molecule type" value="Genomic_DNA"/>
</dbReference>
<reference evidence="2" key="2">
    <citation type="submission" date="2016-11" db="EMBL/GenBank/DDBJ databases">
        <authorList>
            <person name="Jaros S."/>
            <person name="Januszkiewicz K."/>
            <person name="Wedrychowicz H."/>
        </authorList>
    </citation>
    <scope>NUCLEOTIDE SEQUENCE [LARGE SCALE GENOMIC DNA]</scope>
    <source>
        <strain evidence="2">DSM 19859</strain>
    </source>
</reference>
<dbReference type="RefSeq" id="WP_072984137.1">
    <property type="nucleotide sequence ID" value="NZ_FQXT01000005.1"/>
</dbReference>
<reference evidence="3" key="1">
    <citation type="submission" date="2016-11" db="EMBL/GenBank/DDBJ databases">
        <authorList>
            <person name="Varghese N."/>
            <person name="Submissions S."/>
        </authorList>
    </citation>
    <scope>NUCLEOTIDE SEQUENCE [LARGE SCALE GENOMIC DNA]</scope>
    <source>
        <strain evidence="3">DSM 19859</strain>
    </source>
</reference>
<dbReference type="OrthoDB" id="1416278at2"/>
<gene>
    <name evidence="1" type="ORF">DSM01_2573</name>
    <name evidence="2" type="ORF">SAMN04487999_2872</name>
</gene>